<sequence length="107" mass="10897">MRAAALSLVVVPLLTACVAAPEPPAPAPVDPVREAARANASAEIAPRNPEWGVDITTLCALEAATPDEIATLAAPAATGRAALVTALLERDAAIRCINQNVTMTGVF</sequence>
<keyword evidence="3" id="KW-1185">Reference proteome</keyword>
<organism evidence="2 3">
    <name type="scientific">Roseicyclus persicicus</name>
    <dbReference type="NCBI Taxonomy" id="2650661"/>
    <lineage>
        <taxon>Bacteria</taxon>
        <taxon>Pseudomonadati</taxon>
        <taxon>Pseudomonadota</taxon>
        <taxon>Alphaproteobacteria</taxon>
        <taxon>Rhodobacterales</taxon>
        <taxon>Roseobacteraceae</taxon>
        <taxon>Roseicyclus</taxon>
    </lineage>
</organism>
<accession>A0A7X6GZQ4</accession>
<dbReference type="AlphaFoldDB" id="A0A7X6GZQ4"/>
<dbReference type="RefSeq" id="WP_168622487.1">
    <property type="nucleotide sequence ID" value="NZ_JAAZQQ010000002.1"/>
</dbReference>
<dbReference type="PROSITE" id="PS51257">
    <property type="entry name" value="PROKAR_LIPOPROTEIN"/>
    <property type="match status" value="1"/>
</dbReference>
<name>A0A7X6GZQ4_9RHOB</name>
<feature type="signal peptide" evidence="1">
    <location>
        <begin position="1"/>
        <end position="19"/>
    </location>
</feature>
<keyword evidence="1" id="KW-0732">Signal</keyword>
<comment type="caution">
    <text evidence="2">The sequence shown here is derived from an EMBL/GenBank/DDBJ whole genome shotgun (WGS) entry which is preliminary data.</text>
</comment>
<evidence type="ECO:0008006" key="4">
    <source>
        <dbReference type="Google" id="ProtNLM"/>
    </source>
</evidence>
<proteinExistence type="predicted"/>
<gene>
    <name evidence="2" type="ORF">HCU73_05780</name>
</gene>
<dbReference type="Proteomes" id="UP000526408">
    <property type="component" value="Unassembled WGS sequence"/>
</dbReference>
<protein>
    <recommendedName>
        <fullName evidence="4">Succinate dehydrogenase</fullName>
    </recommendedName>
</protein>
<evidence type="ECO:0000256" key="1">
    <source>
        <dbReference type="SAM" id="SignalP"/>
    </source>
</evidence>
<dbReference type="EMBL" id="JAAZQQ010000002">
    <property type="protein sequence ID" value="NKX44092.1"/>
    <property type="molecule type" value="Genomic_DNA"/>
</dbReference>
<feature type="chain" id="PRO_5030560403" description="Succinate dehydrogenase" evidence="1">
    <location>
        <begin position="20"/>
        <end position="107"/>
    </location>
</feature>
<evidence type="ECO:0000313" key="2">
    <source>
        <dbReference type="EMBL" id="NKX44092.1"/>
    </source>
</evidence>
<evidence type="ECO:0000313" key="3">
    <source>
        <dbReference type="Proteomes" id="UP000526408"/>
    </source>
</evidence>
<reference evidence="2 3" key="1">
    <citation type="submission" date="2020-04" db="EMBL/GenBank/DDBJ databases">
        <authorList>
            <person name="Yoon J."/>
        </authorList>
    </citation>
    <scope>NUCLEOTIDE SEQUENCE [LARGE SCALE GENOMIC DNA]</scope>
    <source>
        <strain evidence="2 3">KMU-115</strain>
    </source>
</reference>